<evidence type="ECO:0000259" key="5">
    <source>
        <dbReference type="Pfam" id="PF02836"/>
    </source>
</evidence>
<dbReference type="InterPro" id="IPR050347">
    <property type="entry name" value="Bact_Beta-galactosidase"/>
</dbReference>
<dbReference type="GO" id="GO:0009341">
    <property type="term" value="C:beta-galactosidase complex"/>
    <property type="evidence" value="ECO:0007669"/>
    <property type="project" value="TreeGrafter"/>
</dbReference>
<dbReference type="InterPro" id="IPR006101">
    <property type="entry name" value="Glyco_hydro_2"/>
</dbReference>
<dbReference type="PANTHER" id="PTHR46323">
    <property type="entry name" value="BETA-GALACTOSIDASE"/>
    <property type="match status" value="1"/>
</dbReference>
<dbReference type="AlphaFoldDB" id="X1I9U3"/>
<comment type="catalytic activity">
    <reaction evidence="1">
        <text>Hydrolysis of terminal non-reducing beta-D-galactose residues in beta-D-galactosides.</text>
        <dbReference type="EC" id="3.2.1.23"/>
    </reaction>
</comment>
<dbReference type="GO" id="GO:0005990">
    <property type="term" value="P:lactose catabolic process"/>
    <property type="evidence" value="ECO:0007669"/>
    <property type="project" value="TreeGrafter"/>
</dbReference>
<keyword evidence="4" id="KW-0326">Glycosidase</keyword>
<proteinExistence type="predicted"/>
<dbReference type="PRINTS" id="PR00132">
    <property type="entry name" value="GLHYDRLASE2"/>
</dbReference>
<dbReference type="PROSITE" id="PS00719">
    <property type="entry name" value="GLYCOSYL_HYDROL_F2_1"/>
    <property type="match status" value="1"/>
</dbReference>
<feature type="domain" description="Glycoside hydrolase family 2 catalytic" evidence="5">
    <location>
        <begin position="5"/>
        <end position="112"/>
    </location>
</feature>
<dbReference type="SUPFAM" id="SSF51445">
    <property type="entry name" value="(Trans)glycosidases"/>
    <property type="match status" value="1"/>
</dbReference>
<comment type="caution">
    <text evidence="6">The sequence shown here is derived from an EMBL/GenBank/DDBJ whole genome shotgun (WGS) entry which is preliminary data.</text>
</comment>
<dbReference type="InterPro" id="IPR023230">
    <property type="entry name" value="Glyco_hydro_2_CS"/>
</dbReference>
<name>X1I9U3_9ZZZZ</name>
<keyword evidence="3" id="KW-0378">Hydrolase</keyword>
<gene>
    <name evidence="6" type="ORF">S03H2_50067</name>
</gene>
<evidence type="ECO:0000256" key="3">
    <source>
        <dbReference type="ARBA" id="ARBA00022801"/>
    </source>
</evidence>
<evidence type="ECO:0000313" key="6">
    <source>
        <dbReference type="EMBL" id="GAH62869.1"/>
    </source>
</evidence>
<feature type="non-terminal residue" evidence="6">
    <location>
        <position position="1"/>
    </location>
</feature>
<dbReference type="InterPro" id="IPR006103">
    <property type="entry name" value="Glyco_hydro_2_cat"/>
</dbReference>
<organism evidence="6">
    <name type="scientific">marine sediment metagenome</name>
    <dbReference type="NCBI Taxonomy" id="412755"/>
    <lineage>
        <taxon>unclassified sequences</taxon>
        <taxon>metagenomes</taxon>
        <taxon>ecological metagenomes</taxon>
    </lineage>
</organism>
<dbReference type="EC" id="3.2.1.23" evidence="2"/>
<evidence type="ECO:0000256" key="2">
    <source>
        <dbReference type="ARBA" id="ARBA00012756"/>
    </source>
</evidence>
<evidence type="ECO:0000256" key="4">
    <source>
        <dbReference type="ARBA" id="ARBA00023295"/>
    </source>
</evidence>
<sequence length="139" mass="15718">GVSTIFKGVNRHEHDPDSGFVVPMSRMIQDIKLIKKANMNMVRTSHYPNTPVWYDLCDKYGIYLMDEANMESHKISYGLNRLPGSDPKWKAASVDRMASVVQRDKNHPSVIFGVHFSGRRGVKRQFKLVPGYNVAAIGP</sequence>
<dbReference type="Pfam" id="PF02836">
    <property type="entry name" value="Glyco_hydro_2_C"/>
    <property type="match status" value="1"/>
</dbReference>
<evidence type="ECO:0000256" key="1">
    <source>
        <dbReference type="ARBA" id="ARBA00001412"/>
    </source>
</evidence>
<dbReference type="PANTHER" id="PTHR46323:SF2">
    <property type="entry name" value="BETA-GALACTOSIDASE"/>
    <property type="match status" value="1"/>
</dbReference>
<dbReference type="Gene3D" id="3.20.20.80">
    <property type="entry name" value="Glycosidases"/>
    <property type="match status" value="1"/>
</dbReference>
<reference evidence="6" key="1">
    <citation type="journal article" date="2014" name="Front. Microbiol.">
        <title>High frequency of phylogenetically diverse reductive dehalogenase-homologous genes in deep subseafloor sedimentary metagenomes.</title>
        <authorList>
            <person name="Kawai M."/>
            <person name="Futagami T."/>
            <person name="Toyoda A."/>
            <person name="Takaki Y."/>
            <person name="Nishi S."/>
            <person name="Hori S."/>
            <person name="Arai W."/>
            <person name="Tsubouchi T."/>
            <person name="Morono Y."/>
            <person name="Uchiyama I."/>
            <person name="Ito T."/>
            <person name="Fujiyama A."/>
            <person name="Inagaki F."/>
            <person name="Takami H."/>
        </authorList>
    </citation>
    <scope>NUCLEOTIDE SEQUENCE</scope>
    <source>
        <strain evidence="6">Expedition CK06-06</strain>
    </source>
</reference>
<protein>
    <recommendedName>
        <fullName evidence="2">beta-galactosidase</fullName>
        <ecNumber evidence="2">3.2.1.23</ecNumber>
    </recommendedName>
</protein>
<dbReference type="GO" id="GO:0004565">
    <property type="term" value="F:beta-galactosidase activity"/>
    <property type="evidence" value="ECO:0007669"/>
    <property type="project" value="UniProtKB-EC"/>
</dbReference>
<accession>X1I9U3</accession>
<dbReference type="EMBL" id="BARU01031677">
    <property type="protein sequence ID" value="GAH62869.1"/>
    <property type="molecule type" value="Genomic_DNA"/>
</dbReference>
<dbReference type="InterPro" id="IPR017853">
    <property type="entry name" value="GH"/>
</dbReference>